<organism evidence="1 2">
    <name type="scientific">Clostridium paridis</name>
    <dbReference type="NCBI Taxonomy" id="2803863"/>
    <lineage>
        <taxon>Bacteria</taxon>
        <taxon>Bacillati</taxon>
        <taxon>Bacillota</taxon>
        <taxon>Clostridia</taxon>
        <taxon>Eubacteriales</taxon>
        <taxon>Clostridiaceae</taxon>
        <taxon>Clostridium</taxon>
    </lineage>
</organism>
<dbReference type="InterPro" id="IPR001646">
    <property type="entry name" value="5peptide_repeat"/>
</dbReference>
<dbReference type="EMBL" id="JAESWA010000004">
    <property type="protein sequence ID" value="MBL4930397.1"/>
    <property type="molecule type" value="Genomic_DNA"/>
</dbReference>
<gene>
    <name evidence="1" type="ORF">JK634_01035</name>
</gene>
<evidence type="ECO:0000313" key="1">
    <source>
        <dbReference type="EMBL" id="MBL4930397.1"/>
    </source>
</evidence>
<evidence type="ECO:0000313" key="2">
    <source>
        <dbReference type="Proteomes" id="UP000623681"/>
    </source>
</evidence>
<reference evidence="1" key="1">
    <citation type="submission" date="2021-01" db="EMBL/GenBank/DDBJ databases">
        <title>Genome public.</title>
        <authorList>
            <person name="Liu C."/>
            <person name="Sun Q."/>
        </authorList>
    </citation>
    <scope>NUCLEOTIDE SEQUENCE</scope>
    <source>
        <strain evidence="1">YIM B02565</strain>
    </source>
</reference>
<dbReference type="PANTHER" id="PTHR47200">
    <property type="entry name" value="THYLAKOID LUMENAL 15 KDA PROTEIN 1, CHLOROPLASTIC"/>
    <property type="match status" value="1"/>
</dbReference>
<dbReference type="PANTHER" id="PTHR47200:SF2">
    <property type="entry name" value="THYLAKOID LUMENAL 15 KDA PROTEIN 1, CHLOROPLASTIC"/>
    <property type="match status" value="1"/>
</dbReference>
<dbReference type="SUPFAM" id="SSF141571">
    <property type="entry name" value="Pentapeptide repeat-like"/>
    <property type="match status" value="1"/>
</dbReference>
<comment type="caution">
    <text evidence="1">The sequence shown here is derived from an EMBL/GenBank/DDBJ whole genome shotgun (WGS) entry which is preliminary data.</text>
</comment>
<accession>A0A937FEJ6</accession>
<proteinExistence type="predicted"/>
<dbReference type="Pfam" id="PF00805">
    <property type="entry name" value="Pentapeptide"/>
    <property type="match status" value="1"/>
</dbReference>
<protein>
    <submittedName>
        <fullName evidence="1">Pentapeptide repeat-containing protein</fullName>
    </submittedName>
</protein>
<dbReference type="InterPro" id="IPR044213">
    <property type="entry name" value="At2g44920-like"/>
</dbReference>
<dbReference type="Gene3D" id="2.160.20.80">
    <property type="entry name" value="E3 ubiquitin-protein ligase SopA"/>
    <property type="match status" value="1"/>
</dbReference>
<dbReference type="AlphaFoldDB" id="A0A937FEJ6"/>
<name>A0A937FEJ6_9CLOT</name>
<dbReference type="Proteomes" id="UP000623681">
    <property type="component" value="Unassembled WGS sequence"/>
</dbReference>
<dbReference type="RefSeq" id="WP_202765780.1">
    <property type="nucleotide sequence ID" value="NZ_JAESWA010000004.1"/>
</dbReference>
<keyword evidence="2" id="KW-1185">Reference proteome</keyword>
<sequence>MKNNNENIKIEVVNNENLRADCEKCFGFCCVALYFSSSEGFPENKDAGKPCINLQSDFRCKVHNDLKKKGLKGCMAYDCFGSGQKVAQITYDGNDWRKNPESSKEMYECFLIMRQIHEMLWYLTEASSKDISISLKLELKSMLVKTEELTLLKPDALLKLDLIMYRVDVNNLLKKVSELVRNKFYSVKKIPLKGKKIFGGGLDLIGKDLRKKDLRGENLSGAFLIAANLRGVDLSGADLIGADLRDTDFSDADLSKSIFLTQGQINAAKGNSSTRLPKSLNKPSHW</sequence>